<keyword evidence="2 5" id="KW-0889">Transcription antitermination</keyword>
<feature type="domain" description="KOW" evidence="9">
    <location>
        <begin position="136"/>
        <end position="163"/>
    </location>
</feature>
<dbReference type="PANTHER" id="PTHR30265:SF2">
    <property type="entry name" value="TRANSCRIPTION TERMINATION_ANTITERMINATION PROTEIN NUSG"/>
    <property type="match status" value="1"/>
</dbReference>
<dbReference type="CDD" id="cd09891">
    <property type="entry name" value="NGN_Bact_1"/>
    <property type="match status" value="1"/>
</dbReference>
<dbReference type="EMBL" id="FNBX01000001">
    <property type="protein sequence ID" value="SDF09617.1"/>
    <property type="molecule type" value="Genomic_DNA"/>
</dbReference>
<dbReference type="GO" id="GO:0006353">
    <property type="term" value="P:DNA-templated transcription termination"/>
    <property type="evidence" value="ECO:0007669"/>
    <property type="project" value="UniProtKB-UniRule"/>
</dbReference>
<dbReference type="InterPro" id="IPR043425">
    <property type="entry name" value="NusG-like"/>
</dbReference>
<dbReference type="SUPFAM" id="SSF50104">
    <property type="entry name" value="Translation proteins SH3-like domain"/>
    <property type="match status" value="1"/>
</dbReference>
<dbReference type="GO" id="GO:0005829">
    <property type="term" value="C:cytosol"/>
    <property type="evidence" value="ECO:0007669"/>
    <property type="project" value="TreeGrafter"/>
</dbReference>
<evidence type="ECO:0000256" key="7">
    <source>
        <dbReference type="RuleBase" id="RU000538"/>
    </source>
</evidence>
<evidence type="ECO:0000259" key="9">
    <source>
        <dbReference type="SMART" id="SM00739"/>
    </source>
</evidence>
<dbReference type="Pfam" id="PF02357">
    <property type="entry name" value="NusG"/>
    <property type="match status" value="1"/>
</dbReference>
<reference evidence="11" key="1">
    <citation type="submission" date="2016-10" db="EMBL/GenBank/DDBJ databases">
        <authorList>
            <person name="Varghese N."/>
            <person name="Submissions S."/>
        </authorList>
    </citation>
    <scope>NUCLEOTIDE SEQUENCE [LARGE SCALE GENOMIC DNA]</scope>
    <source>
        <strain evidence="11">KHC7</strain>
    </source>
</reference>
<dbReference type="SMART" id="SM00739">
    <property type="entry name" value="KOW"/>
    <property type="match status" value="1"/>
</dbReference>
<keyword evidence="3 5" id="KW-0805">Transcription regulation</keyword>
<feature type="domain" description="NusG-like N-terminal" evidence="8">
    <location>
        <begin position="15"/>
        <end position="124"/>
    </location>
</feature>
<dbReference type="FunFam" id="2.30.30.30:FF:000002">
    <property type="entry name" value="Transcription termination/antitermination factor NusG"/>
    <property type="match status" value="1"/>
</dbReference>
<dbReference type="AlphaFoldDB" id="A0A1G7IA40"/>
<dbReference type="InterPro" id="IPR001062">
    <property type="entry name" value="Transcrpt_antiterm_NusG"/>
</dbReference>
<dbReference type="CDD" id="cd06091">
    <property type="entry name" value="KOW_NusG"/>
    <property type="match status" value="1"/>
</dbReference>
<dbReference type="SUPFAM" id="SSF82679">
    <property type="entry name" value="N-utilization substance G protein NusG, N-terminal domain"/>
    <property type="match status" value="1"/>
</dbReference>
<keyword evidence="1 5" id="KW-0806">Transcription termination</keyword>
<evidence type="ECO:0000313" key="11">
    <source>
        <dbReference type="Proteomes" id="UP000199355"/>
    </source>
</evidence>
<name>A0A1G7IA40_9BACT</name>
<dbReference type="SMART" id="SM00738">
    <property type="entry name" value="NGN"/>
    <property type="match status" value="1"/>
</dbReference>
<evidence type="ECO:0000256" key="1">
    <source>
        <dbReference type="ARBA" id="ARBA00022472"/>
    </source>
</evidence>
<organism evidence="10 11">
    <name type="scientific">Desulfovibrio legallii</name>
    <dbReference type="NCBI Taxonomy" id="571438"/>
    <lineage>
        <taxon>Bacteria</taxon>
        <taxon>Pseudomonadati</taxon>
        <taxon>Thermodesulfobacteriota</taxon>
        <taxon>Desulfovibrionia</taxon>
        <taxon>Desulfovibrionales</taxon>
        <taxon>Desulfovibrionaceae</taxon>
        <taxon>Desulfovibrio</taxon>
    </lineage>
</organism>
<dbReference type="InterPro" id="IPR015869">
    <property type="entry name" value="Transcrpt_antiterm_NusG_bac_CS"/>
</dbReference>
<dbReference type="Proteomes" id="UP000199355">
    <property type="component" value="Unassembled WGS sequence"/>
</dbReference>
<dbReference type="InterPro" id="IPR036735">
    <property type="entry name" value="NGN_dom_sf"/>
</dbReference>
<dbReference type="GO" id="GO:0006354">
    <property type="term" value="P:DNA-templated transcription elongation"/>
    <property type="evidence" value="ECO:0007669"/>
    <property type="project" value="UniProtKB-UniRule"/>
</dbReference>
<evidence type="ECO:0000256" key="3">
    <source>
        <dbReference type="ARBA" id="ARBA00023015"/>
    </source>
</evidence>
<dbReference type="RefSeq" id="WP_092152469.1">
    <property type="nucleotide sequence ID" value="NZ_DBFBQU010000198.1"/>
</dbReference>
<dbReference type="InterPro" id="IPR005824">
    <property type="entry name" value="KOW"/>
</dbReference>
<dbReference type="Gene3D" id="3.30.70.940">
    <property type="entry name" value="NusG, N-terminal domain"/>
    <property type="match status" value="1"/>
</dbReference>
<dbReference type="PRINTS" id="PR00338">
    <property type="entry name" value="NUSGTNSCPFCT"/>
</dbReference>
<dbReference type="InterPro" id="IPR014722">
    <property type="entry name" value="Rib_uL2_dom2"/>
</dbReference>
<dbReference type="HAMAP" id="MF_00948">
    <property type="entry name" value="NusG"/>
    <property type="match status" value="1"/>
</dbReference>
<dbReference type="InterPro" id="IPR047050">
    <property type="entry name" value="NGN"/>
</dbReference>
<evidence type="ECO:0000256" key="4">
    <source>
        <dbReference type="ARBA" id="ARBA00023163"/>
    </source>
</evidence>
<dbReference type="PROSITE" id="PS01014">
    <property type="entry name" value="NUSG"/>
    <property type="match status" value="1"/>
</dbReference>
<keyword evidence="11" id="KW-1185">Reference proteome</keyword>
<dbReference type="STRING" id="571438.SAMN05192586_101210"/>
<dbReference type="Gene3D" id="2.30.30.30">
    <property type="match status" value="1"/>
</dbReference>
<evidence type="ECO:0000256" key="2">
    <source>
        <dbReference type="ARBA" id="ARBA00022814"/>
    </source>
</evidence>
<dbReference type="OrthoDB" id="9809075at2"/>
<dbReference type="PANTHER" id="PTHR30265">
    <property type="entry name" value="RHO-INTERACTING TRANSCRIPTION TERMINATION FACTOR NUSG"/>
    <property type="match status" value="1"/>
</dbReference>
<dbReference type="Pfam" id="PF00467">
    <property type="entry name" value="KOW"/>
    <property type="match status" value="1"/>
</dbReference>
<dbReference type="GO" id="GO:0032784">
    <property type="term" value="P:regulation of DNA-templated transcription elongation"/>
    <property type="evidence" value="ECO:0007669"/>
    <property type="project" value="InterPro"/>
</dbReference>
<protein>
    <recommendedName>
        <fullName evidence="5 6">Transcription termination/antitermination protein NusG</fullName>
    </recommendedName>
</protein>
<dbReference type="InterPro" id="IPR008991">
    <property type="entry name" value="Translation_prot_SH3-like_sf"/>
</dbReference>
<gene>
    <name evidence="5" type="primary">nusG</name>
    <name evidence="10" type="ORF">SAMN05192586_101210</name>
</gene>
<dbReference type="GO" id="GO:0031564">
    <property type="term" value="P:transcription antitermination"/>
    <property type="evidence" value="ECO:0007669"/>
    <property type="project" value="UniProtKB-UniRule"/>
</dbReference>
<keyword evidence="4 5" id="KW-0804">Transcription</keyword>
<sequence length="190" mass="21669">MKEPVIDETSELSKKARWYIVHTYSGFEQRVQKTINELRRTGQDQGLIEEVVVPTEKVIEPTKGGQQRTSTRKFYPGYVMVRMVMTDLSWHLVQSISKVTGFVGGKNRPTPMRDAEAERILALMETRKETPRPKFNFDRGDEVRVIEGPFGGFNGVVEDVNYDKGKLRVSVSIFGRQTPVELDFVQVSKG</sequence>
<dbReference type="InterPro" id="IPR006645">
    <property type="entry name" value="NGN-like_dom"/>
</dbReference>
<comment type="similarity">
    <text evidence="5 7">Belongs to the NusG family.</text>
</comment>
<evidence type="ECO:0000313" key="10">
    <source>
        <dbReference type="EMBL" id="SDF09617.1"/>
    </source>
</evidence>
<evidence type="ECO:0000256" key="6">
    <source>
        <dbReference type="NCBIfam" id="TIGR00922"/>
    </source>
</evidence>
<evidence type="ECO:0000256" key="5">
    <source>
        <dbReference type="HAMAP-Rule" id="MF_00948"/>
    </source>
</evidence>
<proteinExistence type="inferred from homology"/>
<comment type="function">
    <text evidence="5 7">Participates in transcription elongation, termination and antitermination.</text>
</comment>
<evidence type="ECO:0000259" key="8">
    <source>
        <dbReference type="SMART" id="SM00738"/>
    </source>
</evidence>
<accession>A0A1G7IA40</accession>
<dbReference type="NCBIfam" id="TIGR00922">
    <property type="entry name" value="nusG"/>
    <property type="match status" value="1"/>
</dbReference>